<evidence type="ECO:0000313" key="5">
    <source>
        <dbReference type="Proteomes" id="UP001163046"/>
    </source>
</evidence>
<organism evidence="4 5">
    <name type="scientific">Desmophyllum pertusum</name>
    <dbReference type="NCBI Taxonomy" id="174260"/>
    <lineage>
        <taxon>Eukaryota</taxon>
        <taxon>Metazoa</taxon>
        <taxon>Cnidaria</taxon>
        <taxon>Anthozoa</taxon>
        <taxon>Hexacorallia</taxon>
        <taxon>Scleractinia</taxon>
        <taxon>Caryophylliina</taxon>
        <taxon>Caryophylliidae</taxon>
        <taxon>Desmophyllum</taxon>
    </lineage>
</organism>
<protein>
    <recommendedName>
        <fullName evidence="3">Potassium channel domain-containing protein</fullName>
    </recommendedName>
</protein>
<name>A0A9W9ZNY7_9CNID</name>
<feature type="region of interest" description="Disordered" evidence="1">
    <location>
        <begin position="439"/>
        <end position="470"/>
    </location>
</feature>
<comment type="caution">
    <text evidence="4">The sequence shown here is derived from an EMBL/GenBank/DDBJ whole genome shotgun (WGS) entry which is preliminary data.</text>
</comment>
<feature type="region of interest" description="Disordered" evidence="1">
    <location>
        <begin position="483"/>
        <end position="510"/>
    </location>
</feature>
<proteinExistence type="predicted"/>
<evidence type="ECO:0000256" key="1">
    <source>
        <dbReference type="SAM" id="MobiDB-lite"/>
    </source>
</evidence>
<feature type="region of interest" description="Disordered" evidence="1">
    <location>
        <begin position="602"/>
        <end position="637"/>
    </location>
</feature>
<feature type="compositionally biased region" description="Low complexity" evidence="1">
    <location>
        <begin position="602"/>
        <end position="613"/>
    </location>
</feature>
<feature type="domain" description="Potassium channel" evidence="3">
    <location>
        <begin position="252"/>
        <end position="323"/>
    </location>
</feature>
<dbReference type="AlphaFoldDB" id="A0A9W9ZNY7"/>
<feature type="transmembrane region" description="Helical" evidence="2">
    <location>
        <begin position="216"/>
        <end position="239"/>
    </location>
</feature>
<feature type="compositionally biased region" description="Polar residues" evidence="1">
    <location>
        <begin position="1"/>
        <end position="22"/>
    </location>
</feature>
<evidence type="ECO:0000259" key="3">
    <source>
        <dbReference type="Pfam" id="PF07885"/>
    </source>
</evidence>
<feature type="transmembrane region" description="Helical" evidence="2">
    <location>
        <begin position="114"/>
        <end position="135"/>
    </location>
</feature>
<feature type="compositionally biased region" description="Low complexity" evidence="1">
    <location>
        <begin position="446"/>
        <end position="456"/>
    </location>
</feature>
<evidence type="ECO:0000256" key="2">
    <source>
        <dbReference type="SAM" id="Phobius"/>
    </source>
</evidence>
<keyword evidence="2" id="KW-1133">Transmembrane helix</keyword>
<dbReference type="Gene3D" id="1.10.287.70">
    <property type="match status" value="1"/>
</dbReference>
<feature type="transmembrane region" description="Helical" evidence="2">
    <location>
        <begin position="245"/>
        <end position="264"/>
    </location>
</feature>
<keyword evidence="2" id="KW-0472">Membrane</keyword>
<feature type="transmembrane region" description="Helical" evidence="2">
    <location>
        <begin position="66"/>
        <end position="84"/>
    </location>
</feature>
<keyword evidence="5" id="KW-1185">Reference proteome</keyword>
<dbReference type="PANTHER" id="PTHR10153">
    <property type="entry name" value="SMALL CONDUCTANCE CALCIUM-ACTIVATED POTASSIUM CHANNEL"/>
    <property type="match status" value="1"/>
</dbReference>
<dbReference type="InterPro" id="IPR015449">
    <property type="entry name" value="K_chnl_Ca-activ_SK"/>
</dbReference>
<dbReference type="Pfam" id="PF07885">
    <property type="entry name" value="Ion_trans_2"/>
    <property type="match status" value="1"/>
</dbReference>
<feature type="transmembrane region" description="Helical" evidence="2">
    <location>
        <begin position="271"/>
        <end position="288"/>
    </location>
</feature>
<dbReference type="Proteomes" id="UP001163046">
    <property type="component" value="Unassembled WGS sequence"/>
</dbReference>
<dbReference type="SUPFAM" id="SSF81324">
    <property type="entry name" value="Voltage-gated potassium channels"/>
    <property type="match status" value="1"/>
</dbReference>
<dbReference type="GO" id="GO:0016020">
    <property type="term" value="C:membrane"/>
    <property type="evidence" value="ECO:0007669"/>
    <property type="project" value="InterPro"/>
</dbReference>
<feature type="region of interest" description="Disordered" evidence="1">
    <location>
        <begin position="1"/>
        <end position="30"/>
    </location>
</feature>
<accession>A0A9W9ZNY7</accession>
<reference evidence="4" key="1">
    <citation type="submission" date="2023-01" db="EMBL/GenBank/DDBJ databases">
        <title>Genome assembly of the deep-sea coral Lophelia pertusa.</title>
        <authorList>
            <person name="Herrera S."/>
            <person name="Cordes E."/>
        </authorList>
    </citation>
    <scope>NUCLEOTIDE SEQUENCE</scope>
    <source>
        <strain evidence="4">USNM1676648</strain>
        <tissue evidence="4">Polyp</tissue>
    </source>
</reference>
<sequence length="637" mass="72463">MDNHPRTNSVSSQSGNPSTNSTEKSKSRKRVITRKISARLEASNQALLSFRDSDAAKKLFKRKIKMLSSAACIMGLLSVVLALVDIELTIRGTDTNENLSPNDLRAVLDNPFRLAAVVVKSMLSVLSLLTSITIYRINVNELSYLVVKNIYHESENFVMTSLFPSCLLELAVCLFHVPPLLDYYGMPYELQLLVFLRLYLIATYMKEHNMFVDNQATALFASVTQTEISSIFLVKAYFLKFPFRLIFTFYSLNIFLGGYFVYVIDRSHNTYLDTVWMLVVTMTTLGFGDVVPKAVLARAFVGFASVLGIFLMALFISVVHEALQLKQQEKRILATMENADHHSEKKRLAAICIQSTWRLHHFITENSDALMMGDWFKSQKLRVFQHKMSENIRHWRIVRRSWSRDDYWKKFFLADDIAMLLTDVSRSVGNVEHFLQKQNGGRRISKSSLKSLGSPPTIFEEEPPPQRDKNRKVQAVFVDSWRPSNAGQSQAPPSPKCTNSHPGHSNPGQLQHLSLAYNQVDKFSSGHNNHSSYGKLHESGENSRVTFPAFRSRLESDPIDRGDIPPEALHGKVESLENSLDQIYRKMKTDLRDVRDSIKTFSRYSAESSSSTSPLPPTKNNNMHSFRFPRTTDHVDV</sequence>
<dbReference type="EMBL" id="MU825882">
    <property type="protein sequence ID" value="KAJ7385207.1"/>
    <property type="molecule type" value="Genomic_DNA"/>
</dbReference>
<dbReference type="InterPro" id="IPR013099">
    <property type="entry name" value="K_chnl_dom"/>
</dbReference>
<keyword evidence="2" id="KW-0812">Transmembrane</keyword>
<feature type="region of interest" description="Disordered" evidence="1">
    <location>
        <begin position="522"/>
        <end position="541"/>
    </location>
</feature>
<feature type="transmembrane region" description="Helical" evidence="2">
    <location>
        <begin position="156"/>
        <end position="177"/>
    </location>
</feature>
<dbReference type="GO" id="GO:0016286">
    <property type="term" value="F:small conductance calcium-activated potassium channel activity"/>
    <property type="evidence" value="ECO:0007669"/>
    <property type="project" value="InterPro"/>
</dbReference>
<feature type="transmembrane region" description="Helical" evidence="2">
    <location>
        <begin position="300"/>
        <end position="323"/>
    </location>
</feature>
<gene>
    <name evidence="4" type="ORF">OS493_017585</name>
</gene>
<feature type="compositionally biased region" description="Polar residues" evidence="1">
    <location>
        <begin position="522"/>
        <end position="532"/>
    </location>
</feature>
<evidence type="ECO:0000313" key="4">
    <source>
        <dbReference type="EMBL" id="KAJ7385207.1"/>
    </source>
</evidence>
<dbReference type="OrthoDB" id="10027095at2759"/>
<dbReference type="PRINTS" id="PR00169">
    <property type="entry name" value="KCHANNEL"/>
</dbReference>